<evidence type="ECO:0000256" key="9">
    <source>
        <dbReference type="ARBA" id="ARBA00023170"/>
    </source>
</evidence>
<proteinExistence type="inferred from homology"/>
<keyword evidence="3" id="KW-1003">Cell membrane</keyword>
<accession>A0A182KEC4</accession>
<evidence type="ECO:0000256" key="1">
    <source>
        <dbReference type="ARBA" id="ARBA00004651"/>
    </source>
</evidence>
<feature type="chain" id="PRO_5008125493" description="Methuselah N-terminal domain-containing protein" evidence="13">
    <location>
        <begin position="30"/>
        <end position="570"/>
    </location>
</feature>
<organism evidence="14 15">
    <name type="scientific">Anopheles christyi</name>
    <dbReference type="NCBI Taxonomy" id="43041"/>
    <lineage>
        <taxon>Eukaryota</taxon>
        <taxon>Metazoa</taxon>
        <taxon>Ecdysozoa</taxon>
        <taxon>Arthropoda</taxon>
        <taxon>Hexapoda</taxon>
        <taxon>Insecta</taxon>
        <taxon>Pterygota</taxon>
        <taxon>Neoptera</taxon>
        <taxon>Endopterygota</taxon>
        <taxon>Diptera</taxon>
        <taxon>Nematocera</taxon>
        <taxon>Culicoidea</taxon>
        <taxon>Culicidae</taxon>
        <taxon>Anophelinae</taxon>
        <taxon>Anopheles</taxon>
    </lineage>
</organism>
<dbReference type="PANTHER" id="PTHR46953">
    <property type="entry name" value="G-PROTEIN COUPLED RECEPTOR MTH-LIKE 1-RELATED"/>
    <property type="match status" value="1"/>
</dbReference>
<evidence type="ECO:0000256" key="13">
    <source>
        <dbReference type="SAM" id="SignalP"/>
    </source>
</evidence>
<dbReference type="GO" id="GO:0004930">
    <property type="term" value="F:G protein-coupled receptor activity"/>
    <property type="evidence" value="ECO:0007669"/>
    <property type="project" value="UniProtKB-KW"/>
</dbReference>
<feature type="transmembrane region" description="Helical" evidence="12">
    <location>
        <begin position="286"/>
        <end position="309"/>
    </location>
</feature>
<protein>
    <recommendedName>
        <fullName evidence="16">Methuselah N-terminal domain-containing protein</fullName>
    </recommendedName>
</protein>
<evidence type="ECO:0000256" key="7">
    <source>
        <dbReference type="ARBA" id="ARBA00023040"/>
    </source>
</evidence>
<feature type="transmembrane region" description="Helical" evidence="12">
    <location>
        <begin position="316"/>
        <end position="337"/>
    </location>
</feature>
<keyword evidence="6 12" id="KW-1133">Transmembrane helix</keyword>
<keyword evidence="15" id="KW-1185">Reference proteome</keyword>
<dbReference type="InterPro" id="IPR023311">
    <property type="entry name" value="Methusela_ecto_dom_2"/>
</dbReference>
<dbReference type="Proteomes" id="UP000075881">
    <property type="component" value="Unassembled WGS sequence"/>
</dbReference>
<feature type="region of interest" description="Disordered" evidence="11">
    <location>
        <begin position="99"/>
        <end position="136"/>
    </location>
</feature>
<feature type="compositionally biased region" description="Polar residues" evidence="11">
    <location>
        <begin position="117"/>
        <end position="133"/>
    </location>
</feature>
<dbReference type="InterPro" id="IPR036272">
    <property type="entry name" value="Methuselah_N_sf"/>
</dbReference>
<dbReference type="AlphaFoldDB" id="A0A182KEC4"/>
<keyword evidence="8 12" id="KW-0472">Membrane</keyword>
<feature type="transmembrane region" description="Helical" evidence="12">
    <location>
        <begin position="472"/>
        <end position="492"/>
    </location>
</feature>
<dbReference type="SUPFAM" id="SSF63877">
    <property type="entry name" value="Methuselah ectodomain"/>
    <property type="match status" value="1"/>
</dbReference>
<feature type="transmembrane region" description="Helical" evidence="12">
    <location>
        <begin position="498"/>
        <end position="521"/>
    </location>
</feature>
<evidence type="ECO:0000256" key="5">
    <source>
        <dbReference type="ARBA" id="ARBA00022729"/>
    </source>
</evidence>
<evidence type="ECO:0000256" key="2">
    <source>
        <dbReference type="ARBA" id="ARBA00008979"/>
    </source>
</evidence>
<keyword evidence="7" id="KW-0297">G-protein coupled receptor</keyword>
<name>A0A182KEC4_9DIPT</name>
<reference evidence="14" key="2">
    <citation type="submission" date="2020-05" db="UniProtKB">
        <authorList>
            <consortium name="EnsemblMetazoa"/>
        </authorList>
    </citation>
    <scope>IDENTIFICATION</scope>
    <source>
        <strain evidence="14">ACHKN1017</strain>
    </source>
</reference>
<keyword evidence="10" id="KW-0807">Transducer</keyword>
<keyword evidence="9" id="KW-0675">Receptor</keyword>
<keyword evidence="4 12" id="KW-0812">Transmembrane</keyword>
<feature type="transmembrane region" description="Helical" evidence="12">
    <location>
        <begin position="395"/>
        <end position="413"/>
    </location>
</feature>
<evidence type="ECO:0000313" key="15">
    <source>
        <dbReference type="Proteomes" id="UP000075881"/>
    </source>
</evidence>
<dbReference type="EnsemblMetazoa" id="ACHR009112-RA">
    <property type="protein sequence ID" value="ACHR009112-PA"/>
    <property type="gene ID" value="ACHR009112"/>
</dbReference>
<feature type="transmembrane region" description="Helical" evidence="12">
    <location>
        <begin position="357"/>
        <end position="383"/>
    </location>
</feature>
<dbReference type="VEuPathDB" id="VectorBase:ACHR009112"/>
<evidence type="ECO:0000256" key="3">
    <source>
        <dbReference type="ARBA" id="ARBA00022475"/>
    </source>
</evidence>
<evidence type="ECO:0000256" key="8">
    <source>
        <dbReference type="ARBA" id="ARBA00023136"/>
    </source>
</evidence>
<feature type="signal peptide" evidence="13">
    <location>
        <begin position="1"/>
        <end position="29"/>
    </location>
</feature>
<evidence type="ECO:0000256" key="12">
    <source>
        <dbReference type="SAM" id="Phobius"/>
    </source>
</evidence>
<dbReference type="GO" id="GO:0005886">
    <property type="term" value="C:plasma membrane"/>
    <property type="evidence" value="ECO:0007669"/>
    <property type="project" value="UniProtKB-SubCell"/>
</dbReference>
<evidence type="ECO:0000313" key="14">
    <source>
        <dbReference type="EnsemblMetazoa" id="ACHR009112-PA"/>
    </source>
</evidence>
<keyword evidence="5 13" id="KW-0732">Signal</keyword>
<feature type="compositionally biased region" description="Low complexity" evidence="11">
    <location>
        <begin position="99"/>
        <end position="116"/>
    </location>
</feature>
<evidence type="ECO:0000256" key="10">
    <source>
        <dbReference type="ARBA" id="ARBA00023224"/>
    </source>
</evidence>
<evidence type="ECO:0000256" key="4">
    <source>
        <dbReference type="ARBA" id="ARBA00022692"/>
    </source>
</evidence>
<sequence>MVRCAMRTLVRCGGVLLLVLLVRCGSSEATIDNATGAVRENSLASAVPTVVIDQSTSVAPEPSPLSTSLSIATETTTTSATVTSTEVATTSSIAAGNGATSTVTTTTTPVPTVPSTIESEPTHQQHASSSAGNSEFPANCSEFSASSIQLMYSDWARIRKCCPPGRMIEPRNNFQFECVPGSRELQIETIEAHFYGNNECIEISETVPELPVEWNDLCEGDPQALMYSADQGDELFVLQNGSLLVLELGSLVSVFDSYCVEMTGDAQLLAKVCEQVRIDRVGVNEFFMLFCSLLSILALLITALCYSFVPKLKGTFGYLIAAHAGTFAIGTIFFGLARCAGRCIDTSNIDVTEMFSNALLGSSVFIFFLMNVYNTMYVAYYIPNGLEYENKNKRDMYAFLAVLYCITLVPLFLFPKGGLICIVFLYFGAIVLAHFLALHYTRRLTSGIYLQISGQTKINQNRLNEINGQRHLCLIETGFALLLWIILAGLILSENMTGKARIVAVCCIALQGLFIGVLFVAGQQRWIILRECWSNSGSVDLRAVENGVEMKTFVKPKVMVEEGDDDAPNT</sequence>
<dbReference type="PANTHER" id="PTHR46953:SF3">
    <property type="entry name" value="G-PROTEIN COUPLED RECEPTOR MTH-LIKE 14-RELATED"/>
    <property type="match status" value="1"/>
</dbReference>
<feature type="transmembrane region" description="Helical" evidence="12">
    <location>
        <begin position="419"/>
        <end position="438"/>
    </location>
</feature>
<dbReference type="Gene3D" id="2.170.180.11">
    <property type="entry name" value="Methuselah ectodomain, domain 2"/>
    <property type="match status" value="1"/>
</dbReference>
<evidence type="ECO:0000256" key="6">
    <source>
        <dbReference type="ARBA" id="ARBA00022989"/>
    </source>
</evidence>
<comment type="similarity">
    <text evidence="2">Belongs to the G-protein coupled receptor 2 family. Mth subfamily.</text>
</comment>
<evidence type="ECO:0008006" key="16">
    <source>
        <dbReference type="Google" id="ProtNLM"/>
    </source>
</evidence>
<comment type="subcellular location">
    <subcellularLocation>
        <location evidence="1">Cell membrane</location>
        <topology evidence="1">Multi-pass membrane protein</topology>
    </subcellularLocation>
</comment>
<evidence type="ECO:0000256" key="11">
    <source>
        <dbReference type="SAM" id="MobiDB-lite"/>
    </source>
</evidence>
<reference evidence="15" key="1">
    <citation type="submission" date="2013-03" db="EMBL/GenBank/DDBJ databases">
        <title>The Genome Sequence of Anopheles christyi ACHKN1017.</title>
        <authorList>
            <consortium name="The Broad Institute Genomics Platform"/>
            <person name="Neafsey D.E."/>
            <person name="Besansky N."/>
            <person name="Walker B."/>
            <person name="Young S.K."/>
            <person name="Zeng Q."/>
            <person name="Gargeya S."/>
            <person name="Fitzgerald M."/>
            <person name="Haas B."/>
            <person name="Abouelleil A."/>
            <person name="Allen A.W."/>
            <person name="Alvarado L."/>
            <person name="Arachchi H.M."/>
            <person name="Berlin A.M."/>
            <person name="Chapman S.B."/>
            <person name="Gainer-Dewar J."/>
            <person name="Goldberg J."/>
            <person name="Griggs A."/>
            <person name="Gujja S."/>
            <person name="Hansen M."/>
            <person name="Howarth C."/>
            <person name="Imamovic A."/>
            <person name="Ireland A."/>
            <person name="Larimer J."/>
            <person name="McCowan C."/>
            <person name="Murphy C."/>
            <person name="Pearson M."/>
            <person name="Poon T.W."/>
            <person name="Priest M."/>
            <person name="Roberts A."/>
            <person name="Saif S."/>
            <person name="Shea T."/>
            <person name="Sisk P."/>
            <person name="Sykes S."/>
            <person name="Wortman J."/>
            <person name="Nusbaum C."/>
            <person name="Birren B."/>
        </authorList>
    </citation>
    <scope>NUCLEOTIDE SEQUENCE [LARGE SCALE GENOMIC DNA]</scope>
    <source>
        <strain evidence="15">ACHKN1017</strain>
    </source>
</reference>
<dbReference type="InterPro" id="IPR052808">
    <property type="entry name" value="GPCR_Mth-like"/>
</dbReference>